<keyword evidence="4" id="KW-0130">Cell adhesion</keyword>
<evidence type="ECO:0000256" key="3">
    <source>
        <dbReference type="ARBA" id="ARBA00022737"/>
    </source>
</evidence>
<dbReference type="EMBL" id="BGPR01040307">
    <property type="protein sequence ID" value="GBO16416.1"/>
    <property type="molecule type" value="Genomic_DNA"/>
</dbReference>
<feature type="compositionally biased region" description="Low complexity" evidence="7">
    <location>
        <begin position="248"/>
        <end position="257"/>
    </location>
</feature>
<evidence type="ECO:0000256" key="4">
    <source>
        <dbReference type="ARBA" id="ARBA00022889"/>
    </source>
</evidence>
<protein>
    <submittedName>
        <fullName evidence="10">Catenin delta-2</fullName>
    </submittedName>
</protein>
<keyword evidence="5" id="KW-0965">Cell junction</keyword>
<name>A0A4Y2UXD7_ARAVE</name>
<dbReference type="GO" id="GO:0005912">
    <property type="term" value="C:adherens junction"/>
    <property type="evidence" value="ECO:0007669"/>
    <property type="project" value="TreeGrafter"/>
</dbReference>
<evidence type="ECO:0000313" key="10">
    <source>
        <dbReference type="EMBL" id="GBO16416.1"/>
    </source>
</evidence>
<dbReference type="PANTHER" id="PTHR10372">
    <property type="entry name" value="PLAKOPHILLIN-RELATED"/>
    <property type="match status" value="1"/>
</dbReference>
<gene>
    <name evidence="10" type="primary">CTNND2_0</name>
    <name evidence="9" type="synonym">CTNND2_2</name>
    <name evidence="8" type="synonym">CTNND2_3</name>
    <name evidence="9" type="ORF">AVEN_111501_1</name>
    <name evidence="10" type="ORF">AVEN_135312_1</name>
    <name evidence="8" type="ORF">AVEN_242409_1</name>
</gene>
<keyword evidence="11" id="KW-1185">Reference proteome</keyword>
<feature type="compositionally biased region" description="Polar residues" evidence="7">
    <location>
        <begin position="195"/>
        <end position="219"/>
    </location>
</feature>
<comment type="caution">
    <text evidence="10">The sequence shown here is derived from an EMBL/GenBank/DDBJ whole genome shotgun (WGS) entry which is preliminary data.</text>
</comment>
<evidence type="ECO:0000313" key="11">
    <source>
        <dbReference type="Proteomes" id="UP000499080"/>
    </source>
</evidence>
<evidence type="ECO:0000256" key="7">
    <source>
        <dbReference type="SAM" id="MobiDB-lite"/>
    </source>
</evidence>
<dbReference type="SMART" id="SM00185">
    <property type="entry name" value="ARM"/>
    <property type="match status" value="2"/>
</dbReference>
<dbReference type="PANTHER" id="PTHR10372:SF27">
    <property type="entry name" value="ADHERENS JUNCTION PROTEIN P120"/>
    <property type="match status" value="1"/>
</dbReference>
<dbReference type="InterPro" id="IPR011989">
    <property type="entry name" value="ARM-like"/>
</dbReference>
<feature type="region of interest" description="Disordered" evidence="7">
    <location>
        <begin position="193"/>
        <end position="331"/>
    </location>
</feature>
<evidence type="ECO:0000256" key="1">
    <source>
        <dbReference type="ARBA" id="ARBA00004282"/>
    </source>
</evidence>
<proteinExistence type="inferred from homology"/>
<dbReference type="Proteomes" id="UP000499080">
    <property type="component" value="Unassembled WGS sequence"/>
</dbReference>
<evidence type="ECO:0000256" key="6">
    <source>
        <dbReference type="PROSITE-ProRule" id="PRU00259"/>
    </source>
</evidence>
<feature type="compositionally biased region" description="Basic and acidic residues" evidence="7">
    <location>
        <begin position="292"/>
        <end position="311"/>
    </location>
</feature>
<evidence type="ECO:0000313" key="9">
    <source>
        <dbReference type="EMBL" id="GBO16407.1"/>
    </source>
</evidence>
<dbReference type="Pfam" id="PF00514">
    <property type="entry name" value="Arm"/>
    <property type="match status" value="1"/>
</dbReference>
<dbReference type="AlphaFoldDB" id="A0A4Y2UXD7"/>
<sequence>MANLPFTLITYLYVNLLSERTQGFSVLFRLETFIRDPSIDIRASVRKDKGLPILVELLRMEVDRVVCAVATSLRNLAVDPRNGALIGNYAMKDLVLKLPNGSPQHDSGTSDDTIAAVLATLNEVVAKQSDFARSLLSLGGVERLHQITQQKNNYSPRVVKFASQLLYNMWQHQELREAYRKAGWKESHFVPKSSAVRNSLSSPTSANSTLNRPVSTQGGTKYEDRTLPHGTELNSSSAAIPYSRSEELPLSELSHSTEPPPSSQIHRPHMGVYPPGMQQARSPTEPVYAQVNRERKKDKRDGVRRHSDKKISVQLLANDQSDGMPAGDSWV</sequence>
<comment type="similarity">
    <text evidence="2">Belongs to the beta-catenin family.</text>
</comment>
<dbReference type="Gene3D" id="1.25.10.10">
    <property type="entry name" value="Leucine-rich Repeat Variant"/>
    <property type="match status" value="1"/>
</dbReference>
<dbReference type="InterPro" id="IPR028435">
    <property type="entry name" value="Plakophilin/d_Catenin"/>
</dbReference>
<evidence type="ECO:0000256" key="5">
    <source>
        <dbReference type="ARBA" id="ARBA00022949"/>
    </source>
</evidence>
<dbReference type="GO" id="GO:0098609">
    <property type="term" value="P:cell-cell adhesion"/>
    <property type="evidence" value="ECO:0007669"/>
    <property type="project" value="InterPro"/>
</dbReference>
<dbReference type="GO" id="GO:0005737">
    <property type="term" value="C:cytoplasm"/>
    <property type="evidence" value="ECO:0007669"/>
    <property type="project" value="TreeGrafter"/>
</dbReference>
<dbReference type="InterPro" id="IPR016024">
    <property type="entry name" value="ARM-type_fold"/>
</dbReference>
<evidence type="ECO:0000313" key="8">
    <source>
        <dbReference type="EMBL" id="GBO16384.1"/>
    </source>
</evidence>
<organism evidence="10 11">
    <name type="scientific">Araneus ventricosus</name>
    <name type="common">Orbweaver spider</name>
    <name type="synonym">Epeira ventricosa</name>
    <dbReference type="NCBI Taxonomy" id="182803"/>
    <lineage>
        <taxon>Eukaryota</taxon>
        <taxon>Metazoa</taxon>
        <taxon>Ecdysozoa</taxon>
        <taxon>Arthropoda</taxon>
        <taxon>Chelicerata</taxon>
        <taxon>Arachnida</taxon>
        <taxon>Araneae</taxon>
        <taxon>Araneomorphae</taxon>
        <taxon>Entelegynae</taxon>
        <taxon>Araneoidea</taxon>
        <taxon>Araneidae</taxon>
        <taxon>Araneus</taxon>
    </lineage>
</organism>
<dbReference type="EMBL" id="BGPR01040278">
    <property type="protein sequence ID" value="GBO16384.1"/>
    <property type="molecule type" value="Genomic_DNA"/>
</dbReference>
<dbReference type="PROSITE" id="PS50176">
    <property type="entry name" value="ARM_REPEAT"/>
    <property type="match status" value="1"/>
</dbReference>
<feature type="repeat" description="ARM" evidence="6">
    <location>
        <begin position="49"/>
        <end position="86"/>
    </location>
</feature>
<dbReference type="GO" id="GO:0005886">
    <property type="term" value="C:plasma membrane"/>
    <property type="evidence" value="ECO:0007669"/>
    <property type="project" value="TreeGrafter"/>
</dbReference>
<dbReference type="InterPro" id="IPR000225">
    <property type="entry name" value="Armadillo"/>
</dbReference>
<accession>A0A4Y2UXD7</accession>
<dbReference type="GO" id="GO:0005634">
    <property type="term" value="C:nucleus"/>
    <property type="evidence" value="ECO:0007669"/>
    <property type="project" value="TreeGrafter"/>
</dbReference>
<evidence type="ECO:0000256" key="2">
    <source>
        <dbReference type="ARBA" id="ARBA00005462"/>
    </source>
</evidence>
<dbReference type="EMBL" id="BGPR01040297">
    <property type="protein sequence ID" value="GBO16407.1"/>
    <property type="molecule type" value="Genomic_DNA"/>
</dbReference>
<dbReference type="SUPFAM" id="SSF48371">
    <property type="entry name" value="ARM repeat"/>
    <property type="match status" value="1"/>
</dbReference>
<reference evidence="10 11" key="1">
    <citation type="journal article" date="2019" name="Sci. Rep.">
        <title>Orb-weaving spider Araneus ventricosus genome elucidates the spidroin gene catalogue.</title>
        <authorList>
            <person name="Kono N."/>
            <person name="Nakamura H."/>
            <person name="Ohtoshi R."/>
            <person name="Moran D.A.P."/>
            <person name="Shinohara A."/>
            <person name="Yoshida Y."/>
            <person name="Fujiwara M."/>
            <person name="Mori M."/>
            <person name="Tomita M."/>
            <person name="Arakawa K."/>
        </authorList>
    </citation>
    <scope>NUCLEOTIDE SEQUENCE [LARGE SCALE GENOMIC DNA]</scope>
</reference>
<keyword evidence="3" id="KW-0677">Repeat</keyword>
<comment type="subcellular location">
    <subcellularLocation>
        <location evidence="1">Cell junction</location>
    </subcellularLocation>
</comment>
<dbReference type="OrthoDB" id="3245100at2759"/>